<keyword evidence="9" id="KW-0547">Nucleotide-binding</keyword>
<dbReference type="InterPro" id="IPR013083">
    <property type="entry name" value="Znf_RING/FYVE/PHD"/>
</dbReference>
<feature type="compositionally biased region" description="Basic residues" evidence="25">
    <location>
        <begin position="657"/>
        <end position="666"/>
    </location>
</feature>
<dbReference type="Ensembl" id="ENSCCRT00000131628.1">
    <property type="protein sequence ID" value="ENSCCRP00000125906.1"/>
    <property type="gene ID" value="ENSCCRG00000034188.2"/>
</dbReference>
<evidence type="ECO:0000256" key="2">
    <source>
        <dbReference type="ARBA" id="ARBA00004574"/>
    </source>
</evidence>
<keyword evidence="19" id="KW-0234">DNA repair</keyword>
<feature type="region of interest" description="Disordered" evidence="25">
    <location>
        <begin position="841"/>
        <end position="862"/>
    </location>
</feature>
<evidence type="ECO:0000256" key="24">
    <source>
        <dbReference type="SAM" id="Coils"/>
    </source>
</evidence>
<evidence type="ECO:0000256" key="11">
    <source>
        <dbReference type="ARBA" id="ARBA00022771"/>
    </source>
</evidence>
<feature type="compositionally biased region" description="Basic residues" evidence="25">
    <location>
        <begin position="712"/>
        <end position="724"/>
    </location>
</feature>
<feature type="region of interest" description="Disordered" evidence="25">
    <location>
        <begin position="782"/>
        <end position="815"/>
    </location>
</feature>
<dbReference type="FunFam" id="3.40.50.300:FF:000377">
    <property type="entry name" value="transcriptional regulator ATRX isoform X1"/>
    <property type="match status" value="1"/>
</dbReference>
<evidence type="ECO:0000256" key="4">
    <source>
        <dbReference type="ARBA" id="ARBA00012551"/>
    </source>
</evidence>
<feature type="compositionally biased region" description="Basic and acidic residues" evidence="25">
    <location>
        <begin position="371"/>
        <end position="389"/>
    </location>
</feature>
<dbReference type="InterPro" id="IPR058901">
    <property type="entry name" value="ATRX_C"/>
</dbReference>
<dbReference type="InterPro" id="IPR041430">
    <property type="entry name" value="ADD_ATRX"/>
</dbReference>
<evidence type="ECO:0000256" key="7">
    <source>
        <dbReference type="ARBA" id="ARBA00022553"/>
    </source>
</evidence>
<evidence type="ECO:0000256" key="25">
    <source>
        <dbReference type="SAM" id="MobiDB-lite"/>
    </source>
</evidence>
<dbReference type="PROSITE" id="PS51533">
    <property type="entry name" value="ADD"/>
    <property type="match status" value="1"/>
</dbReference>
<dbReference type="GO" id="GO:0016604">
    <property type="term" value="C:nuclear body"/>
    <property type="evidence" value="ECO:0007669"/>
    <property type="project" value="UniProtKB-ARBA"/>
</dbReference>
<evidence type="ECO:0000256" key="15">
    <source>
        <dbReference type="ARBA" id="ARBA00022840"/>
    </source>
</evidence>
<protein>
    <recommendedName>
        <fullName evidence="4">DNA helicase</fullName>
        <ecNumber evidence="4">3.6.4.12</ecNumber>
    </recommendedName>
    <alternativeName>
        <fullName evidence="21">ATP-dependent helicase ATRX</fullName>
    </alternativeName>
    <alternativeName>
        <fullName evidence="22">X-linked nuclear protein</fullName>
    </alternativeName>
</protein>
<dbReference type="GeneTree" id="ENSGT00940000155902"/>
<dbReference type="CDD" id="cd18793">
    <property type="entry name" value="SF2_C_SNF"/>
    <property type="match status" value="1"/>
</dbReference>
<feature type="compositionally biased region" description="Acidic residues" evidence="25">
    <location>
        <begin position="735"/>
        <end position="753"/>
    </location>
</feature>
<feature type="coiled-coil region" evidence="24">
    <location>
        <begin position="320"/>
        <end position="347"/>
    </location>
</feature>
<evidence type="ECO:0000256" key="9">
    <source>
        <dbReference type="ARBA" id="ARBA00022741"/>
    </source>
</evidence>
<evidence type="ECO:0000256" key="22">
    <source>
        <dbReference type="ARBA" id="ARBA00043074"/>
    </source>
</evidence>
<feature type="compositionally biased region" description="Low complexity" evidence="25">
    <location>
        <begin position="13"/>
        <end position="22"/>
    </location>
</feature>
<evidence type="ECO:0000259" key="26">
    <source>
        <dbReference type="PROSITE" id="PS51192"/>
    </source>
</evidence>
<dbReference type="InterPro" id="IPR049730">
    <property type="entry name" value="SNF2/RAD54-like_C"/>
</dbReference>
<feature type="compositionally biased region" description="Acidic residues" evidence="25">
    <location>
        <begin position="420"/>
        <end position="443"/>
    </location>
</feature>
<evidence type="ECO:0000259" key="27">
    <source>
        <dbReference type="PROSITE" id="PS51194"/>
    </source>
</evidence>
<dbReference type="InterPro" id="IPR000330">
    <property type="entry name" value="SNF2_N"/>
</dbReference>
<feature type="region of interest" description="Disordered" evidence="25">
    <location>
        <begin position="354"/>
        <end position="761"/>
    </location>
</feature>
<dbReference type="GO" id="GO:0016887">
    <property type="term" value="F:ATP hydrolysis activity"/>
    <property type="evidence" value="ECO:0007669"/>
    <property type="project" value="InterPro"/>
</dbReference>
<keyword evidence="6" id="KW-1017">Isopeptide bond</keyword>
<dbReference type="Gene3D" id="3.30.40.10">
    <property type="entry name" value="Zinc/RING finger domain, C3HC4 (zinc finger)"/>
    <property type="match status" value="1"/>
</dbReference>
<evidence type="ECO:0000256" key="3">
    <source>
        <dbReference type="ARBA" id="ARBA00007025"/>
    </source>
</evidence>
<feature type="domain" description="PHD-type" evidence="28">
    <location>
        <begin position="96"/>
        <end position="233"/>
    </location>
</feature>
<feature type="compositionally biased region" description="Basic and acidic residues" evidence="25">
    <location>
        <begin position="698"/>
        <end position="711"/>
    </location>
</feature>
<keyword evidence="7" id="KW-0597">Phosphoprotein</keyword>
<dbReference type="Pfam" id="PF17981">
    <property type="entry name" value="ADD_ATRX"/>
    <property type="match status" value="1"/>
</dbReference>
<dbReference type="GO" id="GO:0003677">
    <property type="term" value="F:DNA binding"/>
    <property type="evidence" value="ECO:0007669"/>
    <property type="project" value="UniProtKB-KW"/>
</dbReference>
<evidence type="ECO:0000256" key="17">
    <source>
        <dbReference type="ARBA" id="ARBA00022895"/>
    </source>
</evidence>
<dbReference type="InterPro" id="IPR001650">
    <property type="entry name" value="Helicase_C-like"/>
</dbReference>
<feature type="compositionally biased region" description="Acidic residues" evidence="25">
    <location>
        <begin position="843"/>
        <end position="852"/>
    </location>
</feature>
<proteinExistence type="inferred from homology"/>
<dbReference type="SUPFAM" id="SSF57903">
    <property type="entry name" value="FYVE/PHD zinc finger"/>
    <property type="match status" value="1"/>
</dbReference>
<name>A0A9J7Z3Z4_CYPCA</name>
<evidence type="ECO:0000256" key="14">
    <source>
        <dbReference type="ARBA" id="ARBA00022833"/>
    </source>
</evidence>
<evidence type="ECO:0000256" key="21">
    <source>
        <dbReference type="ARBA" id="ARBA00031106"/>
    </source>
</evidence>
<comment type="subcellular location">
    <subcellularLocation>
        <location evidence="2">Chromosome</location>
        <location evidence="2">Telomere</location>
    </subcellularLocation>
    <subcellularLocation>
        <location evidence="1">Nucleus</location>
    </subcellularLocation>
</comment>
<dbReference type="InterPro" id="IPR025766">
    <property type="entry name" value="ADD"/>
</dbReference>
<feature type="region of interest" description="Disordered" evidence="25">
    <location>
        <begin position="1274"/>
        <end position="1351"/>
    </location>
</feature>
<evidence type="ECO:0000313" key="30">
    <source>
        <dbReference type="Proteomes" id="UP001108240"/>
    </source>
</evidence>
<dbReference type="PANTHER" id="PTHR45797">
    <property type="entry name" value="RAD54-LIKE"/>
    <property type="match status" value="1"/>
</dbReference>
<keyword evidence="20" id="KW-0539">Nucleus</keyword>
<dbReference type="CDD" id="cd11726">
    <property type="entry name" value="ADDz_ATRX"/>
    <property type="match status" value="1"/>
</dbReference>
<dbReference type="InterPro" id="IPR038718">
    <property type="entry name" value="SNF2-like_sf"/>
</dbReference>
<evidence type="ECO:0000313" key="29">
    <source>
        <dbReference type="Ensembl" id="ENSCCRP00000125906.1"/>
    </source>
</evidence>
<evidence type="ECO:0000259" key="28">
    <source>
        <dbReference type="PROSITE" id="PS51533"/>
    </source>
</evidence>
<feature type="compositionally biased region" description="Basic and acidic residues" evidence="25">
    <location>
        <begin position="476"/>
        <end position="485"/>
    </location>
</feature>
<dbReference type="GO" id="GO:0003678">
    <property type="term" value="F:DNA helicase activity"/>
    <property type="evidence" value="ECO:0007669"/>
    <property type="project" value="UniProtKB-EC"/>
</dbReference>
<evidence type="ECO:0000256" key="12">
    <source>
        <dbReference type="ARBA" id="ARBA00022801"/>
    </source>
</evidence>
<feature type="domain" description="Helicase ATP-binding" evidence="26">
    <location>
        <begin position="942"/>
        <end position="1129"/>
    </location>
</feature>
<feature type="compositionally biased region" description="Basic and acidic residues" evidence="25">
    <location>
        <begin position="667"/>
        <end position="682"/>
    </location>
</feature>
<sequence>MKCSSSFLQPGCSSEMSKPSSSRSKRKPSFVTKHTAVDESECVSEGAGEHGTDDSMQSGTVVVKPEPVADEAKDEFRGPEFRSRGSKVKEDGARKRPGEWQLKEIFNCTACGQQVNHFQRDSVFQHPALHVLICKSCFKYYMSDDISKDEDGMDEQCRWCAEGGNLMCCDYCSNAFCKKCVLRNLGRKELSEIMNEESKWHCYVCRPEPLQDFVKTCEKVLLNLESSYRKPKGDGDKTKREDRKHKHSKREKTAVNGQDYASDGAGSLSFSCKTLTVPKELVKKTKKLIETTNGLNRTFVQFLQHTSKGSEVSAVSYRHLKAFKSVLADLKKAHSALEESLEEEFESKGLKFQNGEEQRPAQTDHPVVNSHHADPAPVREDGLDCDTKDQNPVVEEDENQQDSNSADVEMKESLPPSPEEPQDQSEESEAQEQEMAENPDFEESSVPAGEASLDKDIVSVPPSVPEELFEMVESLAVKKEDRDDGNSTASSDWKSTSNAKVVESNKSLTKLGRKLVVKLTPVPLKITIKRDKSKEQSPSEDLPKEGQDSRRSTRMKTTPLRKSPEAKSKRKPRSSTAKEELSAAVKEPCDSDSDEVPEVLQTAALKPSSDESQPENASGKGTKKKGASSSTEKAKPKRKLDMVSSDSEQSGKSSTANKRRAKKKKSRESDSSNHNSDLEKQIKNLSKIGTGKKTSKGVKKEESESSKEGKKGPKRSFERKRRSQREKAKTKEELSSSDEEQEEEPAANSDEDKDVSFWPNRVSVSSKRIAKRMLLAQIKANYSSGADSSSDDENADKEDGDSPKKGKDGAKKQDESGESWFRQVWVISYLIFCVCVSAPQSGGEEDGEDEGDEKGTPKNRKKIRKIIKDDKLRTETRDALKEEEERRKHVTCPITTKLVLDEDEETKEPLVQVHRNLVTKLKPHQVDGVQFMWDCCCESVRKVEKSSGSGCILAHCMGLGKTLQVVTFLHTLLLCEKLNFSTALVVCPLNTVLNWLNEFEKWQEGLKDEESLEVTELATVKRPQERAYALQRWQEDGGVMIIGYEMYRNLTQGRNIKSKKLKETFQKTLVDPGPDFVICDEGHVLKNEASAVSKAMNSIQTRRRVVLTGTPLQNNLIEYHCMVNFIKENLLGSVKEFRNRFINPIQNGQCADSTLTDVRVMKKRAHILYEMLAGCVQRRDYTALTKFLPPKHEYVLAIRLTPIQCKLYRYYLDHFTGVGSALESGRGRAGTKLFQDFQMLSRIWTHPWCLQLDYISKENKGYFDEDSMEEFIASETEESSMSLTSEDEKPKRFGMGKGKEQSSDKSDSDDLEVIKEWNTSSRGGNPEGRNRAEPVEEVRVSNSGPGSPSPDWYKEFVTEADSEILEHSGKMVLLFEILRMAEELEEKVLVFSQSLISLDLIEDFLELAGRAKEEGKLSPYKGEGKWFRNIDYYRLDGSTNAMTRKKWAEDFNDTSNVRGRLFLISTRAGSLGINLVAANRVIIFDASWNPSYDIQSIFRVYRFGQVKTVFVYRFLAQGTMEEKIYDRQVAKQSLSFRVVDQQQIERHFTMNELTELYAFEPDLLDDPSEKKSKRATPMLPKDPFLAELLHSYKDHIVGYHEHDSLLDHKEEEALSEEDRKAAWAEYEAEKKGLSMRFNQPSYSQMGMGAGPNSYFPFNVAALASMSNQQLEELINQGRQKVMEAANALKSVPREPLEDIIGQVWKENPSLPEAQVQSMAVGRQAGYEMEMKHREAVYRDVLGKQQTLMMYVQKVIANRKVQEQQLAMARQGLLLNQLAMQNGLTGPINQMDLLGLYQQLGALQGLPSSQLGKNPGPSKGL</sequence>
<reference evidence="29" key="2">
    <citation type="submission" date="2025-09" db="UniProtKB">
        <authorList>
            <consortium name="Ensembl"/>
        </authorList>
    </citation>
    <scope>IDENTIFICATION</scope>
</reference>
<evidence type="ECO:0000256" key="10">
    <source>
        <dbReference type="ARBA" id="ARBA00022763"/>
    </source>
</evidence>
<feature type="compositionally biased region" description="Basic and acidic residues" evidence="25">
    <location>
        <begin position="528"/>
        <end position="551"/>
    </location>
</feature>
<feature type="compositionally biased region" description="Basic and acidic residues" evidence="25">
    <location>
        <begin position="1286"/>
        <end position="1315"/>
    </location>
</feature>
<dbReference type="PANTHER" id="PTHR45797:SF3">
    <property type="entry name" value="TRANSCRIPTIONAL REGULATOR ATRX HOMOLOG"/>
    <property type="match status" value="1"/>
</dbReference>
<dbReference type="Pfam" id="PF00271">
    <property type="entry name" value="Helicase_C"/>
    <property type="match status" value="1"/>
</dbReference>
<dbReference type="GO" id="GO:0045944">
    <property type="term" value="P:positive regulation of transcription by RNA polymerase II"/>
    <property type="evidence" value="ECO:0007669"/>
    <property type="project" value="UniProtKB-ARBA"/>
</dbReference>
<keyword evidence="24" id="KW-0175">Coiled coil</keyword>
<feature type="compositionally biased region" description="Basic and acidic residues" evidence="25">
    <location>
        <begin position="230"/>
        <end position="241"/>
    </location>
</feature>
<keyword evidence="5" id="KW-0158">Chromosome</keyword>
<feature type="domain" description="Helicase C-terminal" evidence="27">
    <location>
        <begin position="1376"/>
        <end position="1554"/>
    </location>
</feature>
<keyword evidence="11" id="KW-0863">Zinc-finger</keyword>
<comment type="similarity">
    <text evidence="3">Belongs to the SNF2/RAD54 helicase family.</text>
</comment>
<evidence type="ECO:0000256" key="5">
    <source>
        <dbReference type="ARBA" id="ARBA00022454"/>
    </source>
</evidence>
<dbReference type="EC" id="3.6.4.12" evidence="4"/>
<dbReference type="SMART" id="SM00487">
    <property type="entry name" value="DEXDc"/>
    <property type="match status" value="1"/>
</dbReference>
<dbReference type="InterPro" id="IPR014001">
    <property type="entry name" value="Helicase_ATP-bd"/>
</dbReference>
<dbReference type="Gene3D" id="1.20.120.850">
    <property type="entry name" value="SWI2/SNF2 ATPases, N-terminal domain"/>
    <property type="match status" value="1"/>
</dbReference>
<feature type="region of interest" description="Disordered" evidence="25">
    <location>
        <begin position="230"/>
        <end position="260"/>
    </location>
</feature>
<evidence type="ECO:0000256" key="20">
    <source>
        <dbReference type="ARBA" id="ARBA00023242"/>
    </source>
</evidence>
<feature type="compositionally biased region" description="Basic and acidic residues" evidence="25">
    <location>
        <begin position="1328"/>
        <end position="1339"/>
    </location>
</feature>
<dbReference type="GO" id="GO:0000781">
    <property type="term" value="C:chromosome, telomeric region"/>
    <property type="evidence" value="ECO:0007669"/>
    <property type="project" value="UniProtKB-SubCell"/>
</dbReference>
<evidence type="ECO:0000256" key="1">
    <source>
        <dbReference type="ARBA" id="ARBA00004123"/>
    </source>
</evidence>
<keyword evidence="18" id="KW-0238">DNA-binding</keyword>
<evidence type="ECO:0000256" key="23">
    <source>
        <dbReference type="ARBA" id="ARBA00047995"/>
    </source>
</evidence>
<keyword evidence="17" id="KW-0779">Telomere</keyword>
<organism evidence="29 30">
    <name type="scientific">Cyprinus carpio carpio</name>
    <dbReference type="NCBI Taxonomy" id="630221"/>
    <lineage>
        <taxon>Eukaryota</taxon>
        <taxon>Metazoa</taxon>
        <taxon>Chordata</taxon>
        <taxon>Craniata</taxon>
        <taxon>Vertebrata</taxon>
        <taxon>Euteleostomi</taxon>
        <taxon>Actinopterygii</taxon>
        <taxon>Neopterygii</taxon>
        <taxon>Teleostei</taxon>
        <taxon>Ostariophysi</taxon>
        <taxon>Cypriniformes</taxon>
        <taxon>Cyprinidae</taxon>
        <taxon>Cyprininae</taxon>
        <taxon>Cyprinus</taxon>
    </lineage>
</organism>
<dbReference type="PROSITE" id="PS51192">
    <property type="entry name" value="HELICASE_ATP_BIND_1"/>
    <property type="match status" value="1"/>
</dbReference>
<dbReference type="GO" id="GO:0140719">
    <property type="term" value="P:constitutive heterochromatin formation"/>
    <property type="evidence" value="ECO:0007669"/>
    <property type="project" value="UniProtKB-ARBA"/>
</dbReference>
<dbReference type="FunFam" id="3.40.50.10810:FF:000011">
    <property type="entry name" value="Transcriptional regulator ATRX homolog"/>
    <property type="match status" value="1"/>
</dbReference>
<keyword evidence="14" id="KW-0862">Zinc</keyword>
<keyword evidence="10" id="KW-0227">DNA damage</keyword>
<feature type="compositionally biased region" description="Polar residues" evidence="25">
    <location>
        <begin position="486"/>
        <end position="508"/>
    </location>
</feature>
<dbReference type="InterPro" id="IPR011011">
    <property type="entry name" value="Znf_FYVE_PHD"/>
</dbReference>
<keyword evidence="8" id="KW-0479">Metal-binding</keyword>
<feature type="region of interest" description="Disordered" evidence="25">
    <location>
        <begin position="1"/>
        <end position="95"/>
    </location>
</feature>
<evidence type="ECO:0000256" key="6">
    <source>
        <dbReference type="ARBA" id="ARBA00022499"/>
    </source>
</evidence>
<evidence type="ECO:0000256" key="16">
    <source>
        <dbReference type="ARBA" id="ARBA00022843"/>
    </source>
</evidence>
<dbReference type="SMART" id="SM00490">
    <property type="entry name" value="HELICc"/>
    <property type="match status" value="1"/>
</dbReference>
<feature type="compositionally biased region" description="Basic and acidic residues" evidence="25">
    <location>
        <begin position="800"/>
        <end position="815"/>
    </location>
</feature>
<dbReference type="InterPro" id="IPR027417">
    <property type="entry name" value="P-loop_NTPase"/>
</dbReference>
<feature type="compositionally biased region" description="Acidic residues" evidence="25">
    <location>
        <begin position="789"/>
        <end position="799"/>
    </location>
</feature>
<dbReference type="Gene3D" id="3.40.50.10810">
    <property type="entry name" value="Tandem AAA-ATPase domain"/>
    <property type="match status" value="1"/>
</dbReference>
<dbReference type="GO" id="GO:0006281">
    <property type="term" value="P:DNA repair"/>
    <property type="evidence" value="ECO:0007669"/>
    <property type="project" value="UniProtKB-KW"/>
</dbReference>
<keyword evidence="12" id="KW-0378">Hydrolase</keyword>
<feature type="compositionally biased region" description="Basic and acidic residues" evidence="25">
    <location>
        <begin position="725"/>
        <end position="734"/>
    </location>
</feature>
<keyword evidence="15" id="KW-0067">ATP-binding</keyword>
<dbReference type="GO" id="GO:0008270">
    <property type="term" value="F:zinc ion binding"/>
    <property type="evidence" value="ECO:0007669"/>
    <property type="project" value="UniProtKB-KW"/>
</dbReference>
<reference evidence="29" key="1">
    <citation type="submission" date="2025-08" db="UniProtKB">
        <authorList>
            <consortium name="Ensembl"/>
        </authorList>
    </citation>
    <scope>IDENTIFICATION</scope>
</reference>
<evidence type="ECO:0000256" key="18">
    <source>
        <dbReference type="ARBA" id="ARBA00023125"/>
    </source>
</evidence>
<comment type="catalytic activity">
    <reaction evidence="23">
        <text>ATP + H2O = ADP + phosphate + H(+)</text>
        <dbReference type="Rhea" id="RHEA:13065"/>
        <dbReference type="ChEBI" id="CHEBI:15377"/>
        <dbReference type="ChEBI" id="CHEBI:15378"/>
        <dbReference type="ChEBI" id="CHEBI:30616"/>
        <dbReference type="ChEBI" id="CHEBI:43474"/>
        <dbReference type="ChEBI" id="CHEBI:456216"/>
        <dbReference type="EC" id="3.6.4.12"/>
    </reaction>
</comment>
<dbReference type="SUPFAM" id="SSF52540">
    <property type="entry name" value="P-loop containing nucleoside triphosphate hydrolases"/>
    <property type="match status" value="2"/>
</dbReference>
<dbReference type="Pfam" id="PF00176">
    <property type="entry name" value="SNF2-rel_dom"/>
    <property type="match status" value="1"/>
</dbReference>
<evidence type="ECO:0000256" key="13">
    <source>
        <dbReference type="ARBA" id="ARBA00022806"/>
    </source>
</evidence>
<dbReference type="GO" id="GO:0005524">
    <property type="term" value="F:ATP binding"/>
    <property type="evidence" value="ECO:0007669"/>
    <property type="project" value="UniProtKB-KW"/>
</dbReference>
<keyword evidence="13" id="KW-0347">Helicase</keyword>
<evidence type="ECO:0000256" key="19">
    <source>
        <dbReference type="ARBA" id="ARBA00023204"/>
    </source>
</evidence>
<feature type="compositionally biased region" description="Basic and acidic residues" evidence="25">
    <location>
        <begin position="70"/>
        <end position="95"/>
    </location>
</feature>
<keyword evidence="30" id="KW-1185">Reference proteome</keyword>
<dbReference type="InterPro" id="IPR044574">
    <property type="entry name" value="ARIP4-like"/>
</dbReference>
<dbReference type="Pfam" id="PF26143">
    <property type="entry name" value="ATRX_C"/>
    <property type="match status" value="1"/>
</dbReference>
<feature type="compositionally biased region" description="Polar residues" evidence="25">
    <location>
        <begin position="1"/>
        <end position="12"/>
    </location>
</feature>
<dbReference type="Proteomes" id="UP001108240">
    <property type="component" value="Unplaced"/>
</dbReference>
<keyword evidence="16" id="KW-0832">Ubl conjugation</keyword>
<evidence type="ECO:0000256" key="8">
    <source>
        <dbReference type="ARBA" id="ARBA00022723"/>
    </source>
</evidence>
<dbReference type="CDD" id="cd18068">
    <property type="entry name" value="DEXHc_ATRX"/>
    <property type="match status" value="1"/>
</dbReference>
<accession>A0A9J7Z3Z4</accession>
<dbReference type="PROSITE" id="PS51194">
    <property type="entry name" value="HELICASE_CTER"/>
    <property type="match status" value="1"/>
</dbReference>
<dbReference type="Gene3D" id="3.40.50.300">
    <property type="entry name" value="P-loop containing nucleotide triphosphate hydrolases"/>
    <property type="match status" value="2"/>
</dbReference>